<sequence>MGSTQKDKEHPQEPLPEITGYKLVRVLGHGGMSTVYLGQQLSLGRNVAIKIMRPEVVTDDVGRRRFDNEARTVARLDHPHIVRIHDFGRTKDGQPYHVMPVFPRGHLGKRNLTRDEARIRQILEALLSALAYAHSRGVVHRDVKAENVLFDEAERPMLTDFGIALRRGYGSRVTTAGMAVGSTAYMAPEQARGTEVDLRADLYSLGVLAWEMLTGSLPYQADDGLSMVLKHAQDPIPRLPPHLAHWQRFFDRALAKQPNDRYSDAQEMLEAMRNVPHAEREPMRAAIARLRARFGLRQLAVAALVVGVVASGIVALYRMDQRNTQETLARMMNGNASATSTDTPGVDLSRSAPLPDPSEAILRGAPESAAQKYITAAEQQLRSGRLTSPAGGNAYDSLMLAWRTDPSHIALPEASTRLLTALGNDADRRLRNGEDTAVRDIVSRMQRLAEQDRARGLPVMVQLRKRMGDSLSSAMTQAEAQFNRDAAQKIVTSAKSLGLDRAQVAALQTRAGSIAQPGDRVADALGEMTLVAGSGNKLVAISRSTVTRENYAAFAKLTQRKPALCREKASLLRVLAPRTWETPGFEQANSHAVVCVSWQDADAFARWQSQRTGHRYRLPTASEAQAAGYGSGGKQVSEWLGECSGSGCVRRMASGRSWRGAGGGRPLDAGRGYDDVGFRLVREL</sequence>
<organism evidence="9 10">
    <name type="scientific">Lysobacter brunescens</name>
    <dbReference type="NCBI Taxonomy" id="262323"/>
    <lineage>
        <taxon>Bacteria</taxon>
        <taxon>Pseudomonadati</taxon>
        <taxon>Pseudomonadota</taxon>
        <taxon>Gammaproteobacteria</taxon>
        <taxon>Lysobacterales</taxon>
        <taxon>Lysobacteraceae</taxon>
        <taxon>Lysobacter</taxon>
    </lineage>
</organism>
<evidence type="ECO:0000256" key="5">
    <source>
        <dbReference type="PROSITE-ProRule" id="PRU10141"/>
    </source>
</evidence>
<dbReference type="EMBL" id="JBHTIF010000003">
    <property type="protein sequence ID" value="MFD0726789.1"/>
    <property type="molecule type" value="Genomic_DNA"/>
</dbReference>
<evidence type="ECO:0000313" key="9">
    <source>
        <dbReference type="EMBL" id="MFD0726789.1"/>
    </source>
</evidence>
<gene>
    <name evidence="9" type="ORF">ACFQ0E_14410</name>
</gene>
<protein>
    <submittedName>
        <fullName evidence="9">Bifunctional serine/threonine-protein kinase/formylglycine-generating enzyme family protein</fullName>
    </submittedName>
</protein>
<keyword evidence="2 5" id="KW-0547">Nucleotide-binding</keyword>
<keyword evidence="4 5" id="KW-0067">ATP-binding</keyword>
<name>A0ABW2YEB4_9GAMM</name>
<evidence type="ECO:0000256" key="6">
    <source>
        <dbReference type="SAM" id="MobiDB-lite"/>
    </source>
</evidence>
<keyword evidence="1" id="KW-0808">Transferase</keyword>
<dbReference type="InterPro" id="IPR017441">
    <property type="entry name" value="Protein_kinase_ATP_BS"/>
</dbReference>
<evidence type="ECO:0000259" key="8">
    <source>
        <dbReference type="PROSITE" id="PS50011"/>
    </source>
</evidence>
<dbReference type="PANTHER" id="PTHR43289">
    <property type="entry name" value="MITOGEN-ACTIVATED PROTEIN KINASE KINASE KINASE 20-RELATED"/>
    <property type="match status" value="1"/>
</dbReference>
<dbReference type="Gene3D" id="3.90.1580.10">
    <property type="entry name" value="paralog of FGE (formylglycine-generating enzyme)"/>
    <property type="match status" value="1"/>
</dbReference>
<dbReference type="SUPFAM" id="SSF56112">
    <property type="entry name" value="Protein kinase-like (PK-like)"/>
    <property type="match status" value="1"/>
</dbReference>
<dbReference type="PROSITE" id="PS00108">
    <property type="entry name" value="PROTEIN_KINASE_ST"/>
    <property type="match status" value="1"/>
</dbReference>
<comment type="caution">
    <text evidence="9">The sequence shown here is derived from an EMBL/GenBank/DDBJ whole genome shotgun (WGS) entry which is preliminary data.</text>
</comment>
<proteinExistence type="predicted"/>
<dbReference type="InterPro" id="IPR042095">
    <property type="entry name" value="SUMF_sf"/>
</dbReference>
<evidence type="ECO:0000256" key="7">
    <source>
        <dbReference type="SAM" id="Phobius"/>
    </source>
</evidence>
<dbReference type="Pfam" id="PF00069">
    <property type="entry name" value="Pkinase"/>
    <property type="match status" value="1"/>
</dbReference>
<accession>A0ABW2YEB4</accession>
<dbReference type="SUPFAM" id="SSF56436">
    <property type="entry name" value="C-type lectin-like"/>
    <property type="match status" value="1"/>
</dbReference>
<dbReference type="InterPro" id="IPR016187">
    <property type="entry name" value="CTDL_fold"/>
</dbReference>
<keyword evidence="7" id="KW-0472">Membrane</keyword>
<dbReference type="Gene3D" id="1.10.510.10">
    <property type="entry name" value="Transferase(Phosphotransferase) domain 1"/>
    <property type="match status" value="1"/>
</dbReference>
<feature type="region of interest" description="Disordered" evidence="6">
    <location>
        <begin position="335"/>
        <end position="359"/>
    </location>
</feature>
<evidence type="ECO:0000256" key="2">
    <source>
        <dbReference type="ARBA" id="ARBA00022741"/>
    </source>
</evidence>
<evidence type="ECO:0000256" key="3">
    <source>
        <dbReference type="ARBA" id="ARBA00022777"/>
    </source>
</evidence>
<keyword evidence="7" id="KW-0812">Transmembrane</keyword>
<dbReference type="CDD" id="cd14014">
    <property type="entry name" value="STKc_PknB_like"/>
    <property type="match status" value="1"/>
</dbReference>
<feature type="transmembrane region" description="Helical" evidence="7">
    <location>
        <begin position="299"/>
        <end position="317"/>
    </location>
</feature>
<dbReference type="GO" id="GO:0016301">
    <property type="term" value="F:kinase activity"/>
    <property type="evidence" value="ECO:0007669"/>
    <property type="project" value="UniProtKB-KW"/>
</dbReference>
<keyword evidence="3 9" id="KW-0418">Kinase</keyword>
<keyword evidence="10" id="KW-1185">Reference proteome</keyword>
<dbReference type="Pfam" id="PF03781">
    <property type="entry name" value="FGE-sulfatase"/>
    <property type="match status" value="1"/>
</dbReference>
<keyword evidence="7" id="KW-1133">Transmembrane helix</keyword>
<dbReference type="PANTHER" id="PTHR43289:SF6">
    <property type="entry name" value="SERINE_THREONINE-PROTEIN KINASE NEKL-3"/>
    <property type="match status" value="1"/>
</dbReference>
<evidence type="ECO:0000256" key="1">
    <source>
        <dbReference type="ARBA" id="ARBA00022679"/>
    </source>
</evidence>
<dbReference type="PROSITE" id="PS50011">
    <property type="entry name" value="PROTEIN_KINASE_DOM"/>
    <property type="match status" value="1"/>
</dbReference>
<dbReference type="RefSeq" id="WP_386824971.1">
    <property type="nucleotide sequence ID" value="NZ_JBHTIF010000003.1"/>
</dbReference>
<dbReference type="InterPro" id="IPR005532">
    <property type="entry name" value="SUMF_dom"/>
</dbReference>
<dbReference type="PROSITE" id="PS00107">
    <property type="entry name" value="PROTEIN_KINASE_ATP"/>
    <property type="match status" value="1"/>
</dbReference>
<dbReference type="SMART" id="SM00220">
    <property type="entry name" value="S_TKc"/>
    <property type="match status" value="1"/>
</dbReference>
<dbReference type="InterPro" id="IPR011009">
    <property type="entry name" value="Kinase-like_dom_sf"/>
</dbReference>
<feature type="binding site" evidence="5">
    <location>
        <position position="50"/>
    </location>
    <ligand>
        <name>ATP</name>
        <dbReference type="ChEBI" id="CHEBI:30616"/>
    </ligand>
</feature>
<feature type="domain" description="Protein kinase" evidence="8">
    <location>
        <begin position="21"/>
        <end position="280"/>
    </location>
</feature>
<evidence type="ECO:0000256" key="4">
    <source>
        <dbReference type="ARBA" id="ARBA00022840"/>
    </source>
</evidence>
<dbReference type="Proteomes" id="UP001597110">
    <property type="component" value="Unassembled WGS sequence"/>
</dbReference>
<dbReference type="InterPro" id="IPR008271">
    <property type="entry name" value="Ser/Thr_kinase_AS"/>
</dbReference>
<reference evidence="10" key="1">
    <citation type="journal article" date="2019" name="Int. J. Syst. Evol. Microbiol.">
        <title>The Global Catalogue of Microorganisms (GCM) 10K type strain sequencing project: providing services to taxonomists for standard genome sequencing and annotation.</title>
        <authorList>
            <consortium name="The Broad Institute Genomics Platform"/>
            <consortium name="The Broad Institute Genome Sequencing Center for Infectious Disease"/>
            <person name="Wu L."/>
            <person name="Ma J."/>
        </authorList>
    </citation>
    <scope>NUCLEOTIDE SEQUENCE [LARGE SCALE GENOMIC DNA]</scope>
    <source>
        <strain evidence="10">CCUG 55585</strain>
    </source>
</reference>
<dbReference type="InterPro" id="IPR000719">
    <property type="entry name" value="Prot_kinase_dom"/>
</dbReference>
<dbReference type="Gene3D" id="3.30.200.20">
    <property type="entry name" value="Phosphorylase Kinase, domain 1"/>
    <property type="match status" value="1"/>
</dbReference>
<evidence type="ECO:0000313" key="10">
    <source>
        <dbReference type="Proteomes" id="UP001597110"/>
    </source>
</evidence>